<protein>
    <submittedName>
        <fullName evidence="2">Uncharacterized protein</fullName>
    </submittedName>
</protein>
<reference evidence="2" key="2">
    <citation type="submission" date="2020-11" db="EMBL/GenBank/DDBJ databases">
        <authorList>
            <person name="McCartney M.A."/>
            <person name="Auch B."/>
            <person name="Kono T."/>
            <person name="Mallez S."/>
            <person name="Becker A."/>
            <person name="Gohl D.M."/>
            <person name="Silverstein K.A.T."/>
            <person name="Koren S."/>
            <person name="Bechman K.B."/>
            <person name="Herman A."/>
            <person name="Abrahante J.E."/>
            <person name="Garbe J."/>
        </authorList>
    </citation>
    <scope>NUCLEOTIDE SEQUENCE</scope>
    <source>
        <strain evidence="2">Duluth1</strain>
        <tissue evidence="2">Whole animal</tissue>
    </source>
</reference>
<dbReference type="EMBL" id="JAIWYP010000001">
    <property type="protein sequence ID" value="KAH3892210.1"/>
    <property type="molecule type" value="Genomic_DNA"/>
</dbReference>
<sequence>MPAATDSVTAGLSSNKFAATSMEPALQSKKQVEPPFLKTVPAKSEANKNH</sequence>
<evidence type="ECO:0000313" key="2">
    <source>
        <dbReference type="EMBL" id="KAH3892210.1"/>
    </source>
</evidence>
<feature type="region of interest" description="Disordered" evidence="1">
    <location>
        <begin position="24"/>
        <end position="50"/>
    </location>
</feature>
<dbReference type="Proteomes" id="UP000828390">
    <property type="component" value="Unassembled WGS sequence"/>
</dbReference>
<organism evidence="2 3">
    <name type="scientific">Dreissena polymorpha</name>
    <name type="common">Zebra mussel</name>
    <name type="synonym">Mytilus polymorpha</name>
    <dbReference type="NCBI Taxonomy" id="45954"/>
    <lineage>
        <taxon>Eukaryota</taxon>
        <taxon>Metazoa</taxon>
        <taxon>Spiralia</taxon>
        <taxon>Lophotrochozoa</taxon>
        <taxon>Mollusca</taxon>
        <taxon>Bivalvia</taxon>
        <taxon>Autobranchia</taxon>
        <taxon>Heteroconchia</taxon>
        <taxon>Euheterodonta</taxon>
        <taxon>Imparidentia</taxon>
        <taxon>Neoheterodontei</taxon>
        <taxon>Myida</taxon>
        <taxon>Dreissenoidea</taxon>
        <taxon>Dreissenidae</taxon>
        <taxon>Dreissena</taxon>
    </lineage>
</organism>
<dbReference type="AlphaFoldDB" id="A0A9D4ND64"/>
<gene>
    <name evidence="2" type="ORF">DPMN_016324</name>
</gene>
<proteinExistence type="predicted"/>
<accession>A0A9D4ND64</accession>
<name>A0A9D4ND64_DREPO</name>
<reference evidence="2" key="1">
    <citation type="journal article" date="2019" name="bioRxiv">
        <title>The Genome of the Zebra Mussel, Dreissena polymorpha: A Resource for Invasive Species Research.</title>
        <authorList>
            <person name="McCartney M.A."/>
            <person name="Auch B."/>
            <person name="Kono T."/>
            <person name="Mallez S."/>
            <person name="Zhang Y."/>
            <person name="Obille A."/>
            <person name="Becker A."/>
            <person name="Abrahante J.E."/>
            <person name="Garbe J."/>
            <person name="Badalamenti J.P."/>
            <person name="Herman A."/>
            <person name="Mangelson H."/>
            <person name="Liachko I."/>
            <person name="Sullivan S."/>
            <person name="Sone E.D."/>
            <person name="Koren S."/>
            <person name="Silverstein K.A.T."/>
            <person name="Beckman K.B."/>
            <person name="Gohl D.M."/>
        </authorList>
    </citation>
    <scope>NUCLEOTIDE SEQUENCE</scope>
    <source>
        <strain evidence="2">Duluth1</strain>
        <tissue evidence="2">Whole animal</tissue>
    </source>
</reference>
<evidence type="ECO:0000313" key="3">
    <source>
        <dbReference type="Proteomes" id="UP000828390"/>
    </source>
</evidence>
<comment type="caution">
    <text evidence="2">The sequence shown here is derived from an EMBL/GenBank/DDBJ whole genome shotgun (WGS) entry which is preliminary data.</text>
</comment>
<evidence type="ECO:0000256" key="1">
    <source>
        <dbReference type="SAM" id="MobiDB-lite"/>
    </source>
</evidence>
<keyword evidence="3" id="KW-1185">Reference proteome</keyword>